<dbReference type="STRING" id="1433126.BN938_1890"/>
<dbReference type="Pfam" id="PF01551">
    <property type="entry name" value="Peptidase_M23"/>
    <property type="match status" value="1"/>
</dbReference>
<gene>
    <name evidence="3" type="ORF">BN938_1890</name>
</gene>
<evidence type="ECO:0000313" key="4">
    <source>
        <dbReference type="Proteomes" id="UP000027616"/>
    </source>
</evidence>
<dbReference type="Proteomes" id="UP000027616">
    <property type="component" value="Chromosome I"/>
</dbReference>
<dbReference type="PANTHER" id="PTHR21666">
    <property type="entry name" value="PEPTIDASE-RELATED"/>
    <property type="match status" value="1"/>
</dbReference>
<protein>
    <submittedName>
        <fullName evidence="3">Cell wall endopeptidase, family M23/M37</fullName>
    </submittedName>
</protein>
<dbReference type="CDD" id="cd12797">
    <property type="entry name" value="M23_peptidase"/>
    <property type="match status" value="1"/>
</dbReference>
<accession>A0A060R8V2</accession>
<dbReference type="AlphaFoldDB" id="A0A060R8V2"/>
<dbReference type="InterPro" id="IPR036779">
    <property type="entry name" value="LysM_dom_sf"/>
</dbReference>
<dbReference type="EMBL" id="HG934468">
    <property type="protein sequence ID" value="CDN31970.1"/>
    <property type="molecule type" value="Genomic_DNA"/>
</dbReference>
<dbReference type="InterPro" id="IPR016047">
    <property type="entry name" value="M23ase_b-sheet_dom"/>
</dbReference>
<proteinExistence type="predicted"/>
<dbReference type="CDD" id="cd00118">
    <property type="entry name" value="LysM"/>
    <property type="match status" value="1"/>
</dbReference>
<evidence type="ECO:0000259" key="2">
    <source>
        <dbReference type="PROSITE" id="PS51782"/>
    </source>
</evidence>
<feature type="compositionally biased region" description="Low complexity" evidence="1">
    <location>
        <begin position="231"/>
        <end position="247"/>
    </location>
</feature>
<name>A0A060R8V2_9BACT</name>
<evidence type="ECO:0000313" key="3">
    <source>
        <dbReference type="EMBL" id="CDN31970.1"/>
    </source>
</evidence>
<dbReference type="SUPFAM" id="SSF51261">
    <property type="entry name" value="Duplicated hybrid motif"/>
    <property type="match status" value="1"/>
</dbReference>
<feature type="region of interest" description="Disordered" evidence="1">
    <location>
        <begin position="227"/>
        <end position="253"/>
    </location>
</feature>
<dbReference type="Gene3D" id="2.70.70.10">
    <property type="entry name" value="Glucose Permease (Domain IIA)"/>
    <property type="match status" value="1"/>
</dbReference>
<dbReference type="SMART" id="SM00257">
    <property type="entry name" value="LysM"/>
    <property type="match status" value="1"/>
</dbReference>
<dbReference type="KEGG" id="rbc:BN938_1890"/>
<dbReference type="GO" id="GO:0004222">
    <property type="term" value="F:metalloendopeptidase activity"/>
    <property type="evidence" value="ECO:0007669"/>
    <property type="project" value="TreeGrafter"/>
</dbReference>
<dbReference type="PANTHER" id="PTHR21666:SF270">
    <property type="entry name" value="MUREIN HYDROLASE ACTIVATOR ENVC"/>
    <property type="match status" value="1"/>
</dbReference>
<dbReference type="HOGENOM" id="CLU_755740_0_0_10"/>
<dbReference type="eggNOG" id="COG0739">
    <property type="taxonomic scope" value="Bacteria"/>
</dbReference>
<dbReference type="InterPro" id="IPR018392">
    <property type="entry name" value="LysM"/>
</dbReference>
<evidence type="ECO:0000256" key="1">
    <source>
        <dbReference type="SAM" id="MobiDB-lite"/>
    </source>
</evidence>
<sequence>MHPRHYPVETGDITINKKPENNHIQPVFVTPKKEETPATTSPEDMPAVVPMNFTERESEHIKSADYNPFPPSGSFSIELNTLEREFTFPLASCRFSSGYGTRGGSFHSGVDLITAAGEAIFAVMDGVVRMAKPYAAYGNVIVIRHSNGLESVYSHNAKNLVKVGERVHSGQKIATVGRTGRASTNHLHFELRIQGQAINPLLVIDPARLALARGTLLVKRSADGRITAGNSQQAPPAATAPPTQSTAKNSYHTVQKGDTLSSIARRYTTSIAELCRLNGISDKSILSIGKKLKVK</sequence>
<dbReference type="PROSITE" id="PS51782">
    <property type="entry name" value="LYSM"/>
    <property type="match status" value="1"/>
</dbReference>
<reference evidence="3 4" key="1">
    <citation type="journal article" date="2015" name="Genome Announc.">
        <title>Complete Genome Sequence of the Novel Leech Symbiont Mucinivorans hirudinis M3T.</title>
        <authorList>
            <person name="Nelson M.C."/>
            <person name="Bomar L."/>
            <person name="Graf J."/>
        </authorList>
    </citation>
    <scope>NUCLEOTIDE SEQUENCE [LARGE SCALE GENOMIC DNA]</scope>
    <source>
        <strain evidence="4">M3</strain>
    </source>
</reference>
<dbReference type="Pfam" id="PF01476">
    <property type="entry name" value="LysM"/>
    <property type="match status" value="1"/>
</dbReference>
<keyword evidence="4" id="KW-1185">Reference proteome</keyword>
<feature type="domain" description="LysM" evidence="2">
    <location>
        <begin position="250"/>
        <end position="294"/>
    </location>
</feature>
<organism evidence="3 4">
    <name type="scientific">Mucinivorans hirudinis</name>
    <dbReference type="NCBI Taxonomy" id="1433126"/>
    <lineage>
        <taxon>Bacteria</taxon>
        <taxon>Pseudomonadati</taxon>
        <taxon>Bacteroidota</taxon>
        <taxon>Bacteroidia</taxon>
        <taxon>Bacteroidales</taxon>
        <taxon>Rikenellaceae</taxon>
        <taxon>Mucinivorans</taxon>
    </lineage>
</organism>
<dbReference type="Gene3D" id="3.10.350.10">
    <property type="entry name" value="LysM domain"/>
    <property type="match status" value="1"/>
</dbReference>
<dbReference type="InterPro" id="IPR050570">
    <property type="entry name" value="Cell_wall_metabolism_enzyme"/>
</dbReference>
<dbReference type="SUPFAM" id="SSF54106">
    <property type="entry name" value="LysM domain"/>
    <property type="match status" value="1"/>
</dbReference>
<dbReference type="InterPro" id="IPR011055">
    <property type="entry name" value="Dup_hybrid_motif"/>
</dbReference>